<feature type="compositionally biased region" description="Basic residues" evidence="1">
    <location>
        <begin position="173"/>
        <end position="191"/>
    </location>
</feature>
<dbReference type="EMBL" id="KN819460">
    <property type="protein sequence ID" value="KIJ09465.1"/>
    <property type="molecule type" value="Genomic_DNA"/>
</dbReference>
<dbReference type="HOGENOM" id="CLU_1235364_0_0_1"/>
<organism evidence="2 3">
    <name type="scientific">Paxillus involutus ATCC 200175</name>
    <dbReference type="NCBI Taxonomy" id="664439"/>
    <lineage>
        <taxon>Eukaryota</taxon>
        <taxon>Fungi</taxon>
        <taxon>Dikarya</taxon>
        <taxon>Basidiomycota</taxon>
        <taxon>Agaricomycotina</taxon>
        <taxon>Agaricomycetes</taxon>
        <taxon>Agaricomycetidae</taxon>
        <taxon>Boletales</taxon>
        <taxon>Paxilineae</taxon>
        <taxon>Paxillaceae</taxon>
        <taxon>Paxillus</taxon>
    </lineage>
</organism>
<dbReference type="Proteomes" id="UP000053647">
    <property type="component" value="Unassembled WGS sequence"/>
</dbReference>
<dbReference type="OrthoDB" id="3160134at2759"/>
<sequence>MHSVTKASIAYVATQTRFTLTSAQVFSRIDLVTDSEHFYTSILELLDDPEEKEVDQLLIWWNRQVFPLYAELKCIPAKDSGKDREHRRKKSCNYWEKKSEDKEVDEAGEEREDALGALVEAITGFTNQYREEWRAAAETYLEDRVVRQEASGSGVGVGKSDKSDKEGSGLKKIAPKGKGKGKTNPKGKGKQRVVDEEEDMDITEDKGSDGDEEDKDVDGDMEII</sequence>
<evidence type="ECO:0000313" key="3">
    <source>
        <dbReference type="Proteomes" id="UP000053647"/>
    </source>
</evidence>
<evidence type="ECO:0000256" key="1">
    <source>
        <dbReference type="SAM" id="MobiDB-lite"/>
    </source>
</evidence>
<accession>A0A0C9T163</accession>
<dbReference type="InterPro" id="IPR046521">
    <property type="entry name" value="DUF6698"/>
</dbReference>
<keyword evidence="3" id="KW-1185">Reference proteome</keyword>
<feature type="compositionally biased region" description="Basic and acidic residues" evidence="1">
    <location>
        <begin position="159"/>
        <end position="169"/>
    </location>
</feature>
<name>A0A0C9T163_PAXIN</name>
<feature type="compositionally biased region" description="Acidic residues" evidence="1">
    <location>
        <begin position="210"/>
        <end position="224"/>
    </location>
</feature>
<dbReference type="Pfam" id="PF20414">
    <property type="entry name" value="DUF6698"/>
    <property type="match status" value="1"/>
</dbReference>
<feature type="region of interest" description="Disordered" evidence="1">
    <location>
        <begin position="149"/>
        <end position="224"/>
    </location>
</feature>
<dbReference type="AlphaFoldDB" id="A0A0C9T163"/>
<reference evidence="2 3" key="1">
    <citation type="submission" date="2014-06" db="EMBL/GenBank/DDBJ databases">
        <authorList>
            <consortium name="DOE Joint Genome Institute"/>
            <person name="Kuo A."/>
            <person name="Kohler A."/>
            <person name="Nagy L.G."/>
            <person name="Floudas D."/>
            <person name="Copeland A."/>
            <person name="Barry K.W."/>
            <person name="Cichocki N."/>
            <person name="Veneault-Fourrey C."/>
            <person name="LaButti K."/>
            <person name="Lindquist E.A."/>
            <person name="Lipzen A."/>
            <person name="Lundell T."/>
            <person name="Morin E."/>
            <person name="Murat C."/>
            <person name="Sun H."/>
            <person name="Tunlid A."/>
            <person name="Henrissat B."/>
            <person name="Grigoriev I.V."/>
            <person name="Hibbett D.S."/>
            <person name="Martin F."/>
            <person name="Nordberg H.P."/>
            <person name="Cantor M.N."/>
            <person name="Hua S.X."/>
        </authorList>
    </citation>
    <scope>NUCLEOTIDE SEQUENCE [LARGE SCALE GENOMIC DNA]</scope>
    <source>
        <strain evidence="2 3">ATCC 200175</strain>
    </source>
</reference>
<evidence type="ECO:0000313" key="2">
    <source>
        <dbReference type="EMBL" id="KIJ09465.1"/>
    </source>
</evidence>
<protein>
    <submittedName>
        <fullName evidence="2">Uncharacterized protein</fullName>
    </submittedName>
</protein>
<proteinExistence type="predicted"/>
<reference evidence="3" key="2">
    <citation type="submission" date="2015-01" db="EMBL/GenBank/DDBJ databases">
        <title>Evolutionary Origins and Diversification of the Mycorrhizal Mutualists.</title>
        <authorList>
            <consortium name="DOE Joint Genome Institute"/>
            <consortium name="Mycorrhizal Genomics Consortium"/>
            <person name="Kohler A."/>
            <person name="Kuo A."/>
            <person name="Nagy L.G."/>
            <person name="Floudas D."/>
            <person name="Copeland A."/>
            <person name="Barry K.W."/>
            <person name="Cichocki N."/>
            <person name="Veneault-Fourrey C."/>
            <person name="LaButti K."/>
            <person name="Lindquist E.A."/>
            <person name="Lipzen A."/>
            <person name="Lundell T."/>
            <person name="Morin E."/>
            <person name="Murat C."/>
            <person name="Riley R."/>
            <person name="Ohm R."/>
            <person name="Sun H."/>
            <person name="Tunlid A."/>
            <person name="Henrissat B."/>
            <person name="Grigoriev I.V."/>
            <person name="Hibbett D.S."/>
            <person name="Martin F."/>
        </authorList>
    </citation>
    <scope>NUCLEOTIDE SEQUENCE [LARGE SCALE GENOMIC DNA]</scope>
    <source>
        <strain evidence="3">ATCC 200175</strain>
    </source>
</reference>
<gene>
    <name evidence="2" type="ORF">PAXINDRAFT_17451</name>
</gene>